<dbReference type="EnsemblFungi" id="FOXG_03992T0">
    <property type="protein sequence ID" value="FOXG_03992P0"/>
    <property type="gene ID" value="FOXG_03992"/>
</dbReference>
<accession>A0A0D2XJ83</accession>
<dbReference type="STRING" id="426428.A0A0D2XJ83"/>
<organism evidence="1 2">
    <name type="scientific">Fusarium oxysporum (strain Fo5176)</name>
    <name type="common">Fusarium vascular wilt</name>
    <dbReference type="NCBI Taxonomy" id="660025"/>
    <lineage>
        <taxon>Eukaryota</taxon>
        <taxon>Fungi</taxon>
        <taxon>Dikarya</taxon>
        <taxon>Ascomycota</taxon>
        <taxon>Pezizomycotina</taxon>
        <taxon>Sordariomycetes</taxon>
        <taxon>Hypocreomycetidae</taxon>
        <taxon>Hypocreales</taxon>
        <taxon>Nectriaceae</taxon>
        <taxon>Fusarium</taxon>
        <taxon>Fusarium oxysporum species complex</taxon>
    </lineage>
</organism>
<dbReference type="VEuPathDB" id="FungiDB:FOXG_03992"/>
<reference evidence="2" key="1">
    <citation type="journal article" date="2012" name="Mol. Plant Microbe Interact.">
        <title>A highly conserved effector in Fusarium oxysporum is required for full virulence on Arabidopsis.</title>
        <authorList>
            <person name="Thatcher L.F."/>
            <person name="Gardiner D.M."/>
            <person name="Kazan K."/>
            <person name="Manners J."/>
        </authorList>
    </citation>
    <scope>NUCLEOTIDE SEQUENCE [LARGE SCALE GENOMIC DNA]</scope>
    <source>
        <strain evidence="2">Fo5176</strain>
    </source>
</reference>
<evidence type="ECO:0000313" key="1">
    <source>
        <dbReference type="EnsemblFungi" id="FOXG_03992P0"/>
    </source>
</evidence>
<reference evidence="1" key="2">
    <citation type="submission" date="2025-08" db="UniProtKB">
        <authorList>
            <consortium name="EnsemblFungi"/>
        </authorList>
    </citation>
    <scope>IDENTIFICATION</scope>
    <source>
        <strain evidence="1">4287 / CBS 123668 / FGSC 9935 / NRRL 34936</strain>
    </source>
</reference>
<proteinExistence type="predicted"/>
<sequence>MKTKTSTSSNKFAEEVKACNYELKTKQEATSYSNSEDESKRSSTIDLTFAKQSLSQSVEYCEGLRVPEFLTDHRVIETLVKRTVKKAFKTMPCWHKMTPEKFQRHLEPRLPPLDSPVGSEEQVVDLFAKVIHALHVTTMENVPRRFCGLRPQAH</sequence>
<name>A0A0D2XJ83_FUSOF</name>
<dbReference type="InterPro" id="IPR036691">
    <property type="entry name" value="Endo/exonu/phosph_ase_sf"/>
</dbReference>
<gene>
    <name evidence="1" type="primary">28946072</name>
</gene>
<dbReference type="Proteomes" id="UP000002489">
    <property type="component" value="Unassembled WGS sequence"/>
</dbReference>
<evidence type="ECO:0000313" key="2">
    <source>
        <dbReference type="Proteomes" id="UP000002489"/>
    </source>
</evidence>
<dbReference type="Gene3D" id="3.60.10.10">
    <property type="entry name" value="Endonuclease/exonuclease/phosphatase"/>
    <property type="match status" value="1"/>
</dbReference>
<protein>
    <submittedName>
        <fullName evidence="1">Uncharacterized protein</fullName>
    </submittedName>
</protein>
<dbReference type="AlphaFoldDB" id="A0A0D2XJ83"/>